<organism evidence="5 6">
    <name type="scientific">Pantoea latae</name>
    <dbReference type="NCBI Taxonomy" id="1964541"/>
    <lineage>
        <taxon>Bacteria</taxon>
        <taxon>Pseudomonadati</taxon>
        <taxon>Pseudomonadota</taxon>
        <taxon>Gammaproteobacteria</taxon>
        <taxon>Enterobacterales</taxon>
        <taxon>Erwiniaceae</taxon>
        <taxon>Pantoea</taxon>
    </lineage>
</organism>
<dbReference type="GO" id="GO:0003677">
    <property type="term" value="F:DNA binding"/>
    <property type="evidence" value="ECO:0007669"/>
    <property type="project" value="UniProtKB-KW"/>
</dbReference>
<name>A0A1V9DH42_9GAMM</name>
<evidence type="ECO:0000313" key="5">
    <source>
        <dbReference type="EMBL" id="OQP33192.1"/>
    </source>
</evidence>
<dbReference type="Proteomes" id="UP000192769">
    <property type="component" value="Unassembled WGS sequence"/>
</dbReference>
<keyword evidence="2" id="KW-0238">DNA-binding</keyword>
<evidence type="ECO:0000259" key="4">
    <source>
        <dbReference type="PROSITE" id="PS50995"/>
    </source>
</evidence>
<keyword evidence="1" id="KW-0805">Transcription regulation</keyword>
<evidence type="ECO:0000256" key="2">
    <source>
        <dbReference type="ARBA" id="ARBA00023125"/>
    </source>
</evidence>
<dbReference type="GO" id="GO:0003700">
    <property type="term" value="F:DNA-binding transcription factor activity"/>
    <property type="evidence" value="ECO:0007669"/>
    <property type="project" value="InterPro"/>
</dbReference>
<dbReference type="InterPro" id="IPR036388">
    <property type="entry name" value="WH-like_DNA-bd_sf"/>
</dbReference>
<dbReference type="InterPro" id="IPR000835">
    <property type="entry name" value="HTH_MarR-typ"/>
</dbReference>
<dbReference type="PROSITE" id="PS50995">
    <property type="entry name" value="HTH_MARR_2"/>
    <property type="match status" value="1"/>
</dbReference>
<keyword evidence="3" id="KW-0804">Transcription</keyword>
<proteinExistence type="predicted"/>
<evidence type="ECO:0000256" key="1">
    <source>
        <dbReference type="ARBA" id="ARBA00023015"/>
    </source>
</evidence>
<dbReference type="SMART" id="SM00347">
    <property type="entry name" value="HTH_MARR"/>
    <property type="match status" value="1"/>
</dbReference>
<dbReference type="PANTHER" id="PTHR42756:SF1">
    <property type="entry name" value="TRANSCRIPTIONAL REPRESSOR OF EMRAB OPERON"/>
    <property type="match status" value="1"/>
</dbReference>
<dbReference type="PRINTS" id="PR00598">
    <property type="entry name" value="HTHMARR"/>
</dbReference>
<dbReference type="EMBL" id="MWUE01000017">
    <property type="protein sequence ID" value="OQP33192.1"/>
    <property type="molecule type" value="Genomic_DNA"/>
</dbReference>
<protein>
    <submittedName>
        <fullName evidence="5">MarR family transcriptional regulator</fullName>
    </submittedName>
</protein>
<dbReference type="Pfam" id="PF01047">
    <property type="entry name" value="MarR"/>
    <property type="match status" value="1"/>
</dbReference>
<dbReference type="Gene3D" id="1.10.10.10">
    <property type="entry name" value="Winged helix-like DNA-binding domain superfamily/Winged helix DNA-binding domain"/>
    <property type="match status" value="1"/>
</dbReference>
<dbReference type="OrthoDB" id="9814496at2"/>
<keyword evidence="6" id="KW-1185">Reference proteome</keyword>
<dbReference type="InterPro" id="IPR036390">
    <property type="entry name" value="WH_DNA-bd_sf"/>
</dbReference>
<feature type="domain" description="HTH marR-type" evidence="4">
    <location>
        <begin position="1"/>
        <end position="149"/>
    </location>
</feature>
<dbReference type="PANTHER" id="PTHR42756">
    <property type="entry name" value="TRANSCRIPTIONAL REGULATOR, MARR"/>
    <property type="match status" value="1"/>
</dbReference>
<accession>A0A1V9DH42</accession>
<dbReference type="AlphaFoldDB" id="A0A1V9DH42"/>
<reference evidence="5 6" key="1">
    <citation type="submission" date="2017-02" db="EMBL/GenBank/DDBJ databases">
        <title>Whole genome shotgun sequence of Pantoea agglomerans strain AS1 isolated from a cycad, Zamia floridana in Central Florida, USA.</title>
        <authorList>
            <person name="Lata P."/>
            <person name="Govindarajan S."/>
            <person name="Qi F."/>
            <person name="Li J.-L."/>
            <person name="Maurya S.K."/>
            <person name="Sahoo M.K."/>
        </authorList>
    </citation>
    <scope>NUCLEOTIDE SEQUENCE [LARGE SCALE GENOMIC DNA]</scope>
    <source>
        <strain evidence="5 6">AS1</strain>
    </source>
</reference>
<sequence length="162" mass="17796">MSQNADFIHAAPLWPHGDCSLMHLVRRAGQHSTTCWSQCVDTGLSAVQYAILVVLAEESRCDQQTLGSRAGFDKATGTYLIDRMSKSGLISVEIDPANRRRKQVSMTAQGEAMLNRMTEQAKSAEKMIAARLDKQDIADLKRLLSKLGGVQEPENHATADEP</sequence>
<evidence type="ECO:0000256" key="3">
    <source>
        <dbReference type="ARBA" id="ARBA00023163"/>
    </source>
</evidence>
<evidence type="ECO:0000313" key="6">
    <source>
        <dbReference type="Proteomes" id="UP000192769"/>
    </source>
</evidence>
<comment type="caution">
    <text evidence="5">The sequence shown here is derived from an EMBL/GenBank/DDBJ whole genome shotgun (WGS) entry which is preliminary data.</text>
</comment>
<gene>
    <name evidence="5" type="ORF">B2J69_11590</name>
</gene>
<dbReference type="SUPFAM" id="SSF46785">
    <property type="entry name" value="Winged helix' DNA-binding domain"/>
    <property type="match status" value="1"/>
</dbReference>